<dbReference type="AlphaFoldDB" id="A0A9P5MUU4"/>
<evidence type="ECO:0000313" key="2">
    <source>
        <dbReference type="EMBL" id="KAF8479231.1"/>
    </source>
</evidence>
<proteinExistence type="predicted"/>
<feature type="region of interest" description="Disordered" evidence="1">
    <location>
        <begin position="108"/>
        <end position="175"/>
    </location>
</feature>
<feature type="compositionally biased region" description="Acidic residues" evidence="1">
    <location>
        <begin position="778"/>
        <end position="791"/>
    </location>
</feature>
<feature type="compositionally biased region" description="Low complexity" evidence="1">
    <location>
        <begin position="814"/>
        <end position="830"/>
    </location>
</feature>
<feature type="region of interest" description="Disordered" evidence="1">
    <location>
        <begin position="489"/>
        <end position="792"/>
    </location>
</feature>
<accession>A0A9P5MUU4</accession>
<keyword evidence="3" id="KW-1185">Reference proteome</keyword>
<feature type="compositionally biased region" description="Basic and acidic residues" evidence="1">
    <location>
        <begin position="507"/>
        <end position="529"/>
    </location>
</feature>
<feature type="region of interest" description="Disordered" evidence="1">
    <location>
        <begin position="808"/>
        <end position="861"/>
    </location>
</feature>
<dbReference type="EMBL" id="WHVB01000010">
    <property type="protein sequence ID" value="KAF8479231.1"/>
    <property type="molecule type" value="Genomic_DNA"/>
</dbReference>
<name>A0A9P5MUU4_9AGAM</name>
<dbReference type="Pfam" id="PF10336">
    <property type="entry name" value="DUF2420"/>
    <property type="match status" value="1"/>
</dbReference>
<sequence length="861" mass="94020">MSSSTIMDSFDAPMHDYSGDMDVHMHTTVSSPKPWIHPETIMEEDVHLIQLPNPFPSHLPQQDVEIDMDDYYNENVEYEMADGEIVVADTELVDIDVYDATREEATLASAPISHSTGLTEQDIPKKPAEDHYLPSESEVATDHMPAISNPEPSHRQSAEPELLTPAPHQPTVVQDHDTKPLEQSGVAVALQESTPLLEAVTKDSHSSEASTAFEGHASSPRIATADGTSDNVTFLPLDDPEQKRGPEILPAEYESSASVPQTVTAGAAFEEGSHQAEIQDSESHEAVRVHEESIEGGVPGLALDSVEASEPERPATESHETGEEGNADPYEISEGVYIEPPPPVLIELPSTLDQPMCTLFNAPANLHSADTEVNNPNAEAPYTVLLQTRPTLYYETLNDVFDALREEDRIKSIAEFVDGEMIIDAYDLQLVVSEDNVHAREISLHDLNILHHGLDLIGPLRLRLRTVLPRFINQYRGLQGQITRLNVARSASHPVEDSEEQTSVGSPHEKDSGYYHAVNDDGQTKREPTGDNGVEELTGGVDEHEDVESTYSDHAEYQGEHEEADYDESEQYADAQEYPVAHEDEPDAPEESDQFVTNDESEPLPDADPTYKGPADLESTEDQEQEGGDEEGEASGDPEVTSVITVTTHANETGFPEDELRVLTEAQDSVVTGESHFEEFEERQVLNTERSSSGSVSGDDQTEADGFTEDGEAEVDVNDDESTQSTSPGNKLGVVTNEEEKGAASRENTSEYGAQEAESTTASRVEVLEPAEPSQHTEEDEENAESWELDDGYAIWEETVGDEFDIGLVGEPDSVSTGSSTLSGSGETASIASKRSFDAVDESDPVVEQSSLQSLKKTRTR</sequence>
<feature type="region of interest" description="Disordered" evidence="1">
    <location>
        <begin position="199"/>
        <end position="245"/>
    </location>
</feature>
<comment type="caution">
    <text evidence="2">The sequence shown here is derived from an EMBL/GenBank/DDBJ whole genome shotgun (WGS) entry which is preliminary data.</text>
</comment>
<feature type="compositionally biased region" description="Basic and acidic residues" evidence="1">
    <location>
        <begin position="675"/>
        <end position="684"/>
    </location>
</feature>
<dbReference type="OrthoDB" id="2507795at2759"/>
<dbReference type="InterPro" id="IPR018822">
    <property type="entry name" value="UPF0646"/>
</dbReference>
<feature type="compositionally biased region" description="Acidic residues" evidence="1">
    <location>
        <begin position="700"/>
        <end position="722"/>
    </location>
</feature>
<feature type="compositionally biased region" description="Basic and acidic residues" evidence="1">
    <location>
        <begin position="281"/>
        <end position="293"/>
    </location>
</feature>
<feature type="compositionally biased region" description="Basic and acidic residues" evidence="1">
    <location>
        <begin position="310"/>
        <end position="322"/>
    </location>
</feature>
<feature type="compositionally biased region" description="Acidic residues" evidence="1">
    <location>
        <begin position="618"/>
        <end position="636"/>
    </location>
</feature>
<feature type="region of interest" description="Disordered" evidence="1">
    <location>
        <begin position="271"/>
        <end position="328"/>
    </location>
</feature>
<feature type="compositionally biased region" description="Polar residues" evidence="1">
    <location>
        <begin position="746"/>
        <end position="763"/>
    </location>
</feature>
<reference evidence="2" key="1">
    <citation type="submission" date="2019-10" db="EMBL/GenBank/DDBJ databases">
        <authorList>
            <consortium name="DOE Joint Genome Institute"/>
            <person name="Kuo A."/>
            <person name="Miyauchi S."/>
            <person name="Kiss E."/>
            <person name="Drula E."/>
            <person name="Kohler A."/>
            <person name="Sanchez-Garcia M."/>
            <person name="Andreopoulos B."/>
            <person name="Barry K.W."/>
            <person name="Bonito G."/>
            <person name="Buee M."/>
            <person name="Carver A."/>
            <person name="Chen C."/>
            <person name="Cichocki N."/>
            <person name="Clum A."/>
            <person name="Culley D."/>
            <person name="Crous P.W."/>
            <person name="Fauchery L."/>
            <person name="Girlanda M."/>
            <person name="Hayes R."/>
            <person name="Keri Z."/>
            <person name="LaButti K."/>
            <person name="Lipzen A."/>
            <person name="Lombard V."/>
            <person name="Magnuson J."/>
            <person name="Maillard F."/>
            <person name="Morin E."/>
            <person name="Murat C."/>
            <person name="Nolan M."/>
            <person name="Ohm R."/>
            <person name="Pangilinan J."/>
            <person name="Pereira M."/>
            <person name="Perotto S."/>
            <person name="Peter M."/>
            <person name="Riley R."/>
            <person name="Sitrit Y."/>
            <person name="Stielow B."/>
            <person name="Szollosi G."/>
            <person name="Zifcakova L."/>
            <person name="Stursova M."/>
            <person name="Spatafora J.W."/>
            <person name="Tedersoo L."/>
            <person name="Vaario L.-M."/>
            <person name="Yamada A."/>
            <person name="Yan M."/>
            <person name="Wang P."/>
            <person name="Xu J."/>
            <person name="Bruns T."/>
            <person name="Baldrian P."/>
            <person name="Vilgalys R."/>
            <person name="Henrissat B."/>
            <person name="Grigoriev I.V."/>
            <person name="Hibbett D."/>
            <person name="Nagy L.G."/>
            <person name="Martin F.M."/>
        </authorList>
    </citation>
    <scope>NUCLEOTIDE SEQUENCE</scope>
    <source>
        <strain evidence="2">Prilba</strain>
    </source>
</reference>
<feature type="compositionally biased region" description="Polar residues" evidence="1">
    <location>
        <begin position="642"/>
        <end position="651"/>
    </location>
</feature>
<protein>
    <submittedName>
        <fullName evidence="2">Uncharacterized protein</fullName>
    </submittedName>
</protein>
<evidence type="ECO:0000256" key="1">
    <source>
        <dbReference type="SAM" id="MobiDB-lite"/>
    </source>
</evidence>
<reference evidence="2" key="2">
    <citation type="journal article" date="2020" name="Nat. Commun.">
        <title>Large-scale genome sequencing of mycorrhizal fungi provides insights into the early evolution of symbiotic traits.</title>
        <authorList>
            <person name="Miyauchi S."/>
            <person name="Kiss E."/>
            <person name="Kuo A."/>
            <person name="Drula E."/>
            <person name="Kohler A."/>
            <person name="Sanchez-Garcia M."/>
            <person name="Morin E."/>
            <person name="Andreopoulos B."/>
            <person name="Barry K.W."/>
            <person name="Bonito G."/>
            <person name="Buee M."/>
            <person name="Carver A."/>
            <person name="Chen C."/>
            <person name="Cichocki N."/>
            <person name="Clum A."/>
            <person name="Culley D."/>
            <person name="Crous P.W."/>
            <person name="Fauchery L."/>
            <person name="Girlanda M."/>
            <person name="Hayes R.D."/>
            <person name="Keri Z."/>
            <person name="LaButti K."/>
            <person name="Lipzen A."/>
            <person name="Lombard V."/>
            <person name="Magnuson J."/>
            <person name="Maillard F."/>
            <person name="Murat C."/>
            <person name="Nolan M."/>
            <person name="Ohm R.A."/>
            <person name="Pangilinan J."/>
            <person name="Pereira M.F."/>
            <person name="Perotto S."/>
            <person name="Peter M."/>
            <person name="Pfister S."/>
            <person name="Riley R."/>
            <person name="Sitrit Y."/>
            <person name="Stielow J.B."/>
            <person name="Szollosi G."/>
            <person name="Zifcakova L."/>
            <person name="Stursova M."/>
            <person name="Spatafora J.W."/>
            <person name="Tedersoo L."/>
            <person name="Vaario L.M."/>
            <person name="Yamada A."/>
            <person name="Yan M."/>
            <person name="Wang P."/>
            <person name="Xu J."/>
            <person name="Bruns T."/>
            <person name="Baldrian P."/>
            <person name="Vilgalys R."/>
            <person name="Dunand C."/>
            <person name="Henrissat B."/>
            <person name="Grigoriev I.V."/>
            <person name="Hibbett D."/>
            <person name="Nagy L.G."/>
            <person name="Martin F.M."/>
        </authorList>
    </citation>
    <scope>NUCLEOTIDE SEQUENCE</scope>
    <source>
        <strain evidence="2">Prilba</strain>
    </source>
</reference>
<feature type="compositionally biased region" description="Polar residues" evidence="1">
    <location>
        <begin position="685"/>
        <end position="699"/>
    </location>
</feature>
<evidence type="ECO:0000313" key="3">
    <source>
        <dbReference type="Proteomes" id="UP000759537"/>
    </source>
</evidence>
<feature type="compositionally biased region" description="Basic and acidic residues" evidence="1">
    <location>
        <begin position="122"/>
        <end position="133"/>
    </location>
</feature>
<dbReference type="Proteomes" id="UP000759537">
    <property type="component" value="Unassembled WGS sequence"/>
</dbReference>
<feature type="compositionally biased region" description="Acidic residues" evidence="1">
    <location>
        <begin position="584"/>
        <end position="605"/>
    </location>
</feature>
<gene>
    <name evidence="2" type="ORF">DFH94DRAFT_748548</name>
</gene>
<feature type="compositionally biased region" description="Basic and acidic residues" evidence="1">
    <location>
        <begin position="551"/>
        <end position="561"/>
    </location>
</feature>
<organism evidence="2 3">
    <name type="scientific">Russula ochroleuca</name>
    <dbReference type="NCBI Taxonomy" id="152965"/>
    <lineage>
        <taxon>Eukaryota</taxon>
        <taxon>Fungi</taxon>
        <taxon>Dikarya</taxon>
        <taxon>Basidiomycota</taxon>
        <taxon>Agaricomycotina</taxon>
        <taxon>Agaricomycetes</taxon>
        <taxon>Russulales</taxon>
        <taxon>Russulaceae</taxon>
        <taxon>Russula</taxon>
    </lineage>
</organism>
<feature type="compositionally biased region" description="Acidic residues" evidence="1">
    <location>
        <begin position="562"/>
        <end position="571"/>
    </location>
</feature>